<dbReference type="AlphaFoldDB" id="A0A0A0C3M6"/>
<protein>
    <submittedName>
        <fullName evidence="4">Glycosyl transferase</fullName>
    </submittedName>
</protein>
<dbReference type="Pfam" id="PF00535">
    <property type="entry name" value="Glycos_transf_2"/>
    <property type="match status" value="1"/>
</dbReference>
<dbReference type="InterPro" id="IPR029044">
    <property type="entry name" value="Nucleotide-diphossugar_trans"/>
</dbReference>
<keyword evidence="5" id="KW-1185">Reference proteome</keyword>
<name>A0A0A0C3M6_9CELL</name>
<dbReference type="Proteomes" id="UP000054314">
    <property type="component" value="Unassembled WGS sequence"/>
</dbReference>
<dbReference type="InterPro" id="IPR001173">
    <property type="entry name" value="Glyco_trans_2-like"/>
</dbReference>
<dbReference type="EMBL" id="AXCZ01000017">
    <property type="protein sequence ID" value="KGM13984.1"/>
    <property type="molecule type" value="Genomic_DNA"/>
</dbReference>
<gene>
    <name evidence="4" type="ORF">N869_06930</name>
</gene>
<keyword evidence="1" id="KW-0328">Glycosyltransferase</keyword>
<comment type="caution">
    <text evidence="4">The sequence shown here is derived from an EMBL/GenBank/DDBJ whole genome shotgun (WGS) entry which is preliminary data.</text>
</comment>
<sequence>MTLTVVVPCYNSAGYMRRCVESLLAASGPDVEVVLVDDGSQDGTGRIADAYAARYPGRVRAVHKENGGHGSTINVGLQLARGRYFKVVDSDDWVDVEAFTRLVSTLRRFGEQDADVDMVLSNFVYEKEGRRTTRTVRFRRALPRDEVFGWDQVGRLRKTQYFLMHAIVYRTGLLREVGLHLPEHTFYVDNIFAYMPLPAVRRMYYLDVDLYRYYIGRAGQSVAEQVMIGRLDQQLRVNRMMMEHVARTVPPDHPAYGYMTHYLEIVCAVSSTLLLRSGTDAAIATKEAMWRGIREEDELLHRRLRRSTLGTLTNLPGRHGRRVTLAAYRAAQWRVGFN</sequence>
<keyword evidence="2 4" id="KW-0808">Transferase</keyword>
<dbReference type="PANTHER" id="PTHR22916:SF51">
    <property type="entry name" value="GLYCOSYLTRANSFERASE EPSH-RELATED"/>
    <property type="match status" value="1"/>
</dbReference>
<evidence type="ECO:0000259" key="3">
    <source>
        <dbReference type="Pfam" id="PF00535"/>
    </source>
</evidence>
<dbReference type="PANTHER" id="PTHR22916">
    <property type="entry name" value="GLYCOSYLTRANSFERASE"/>
    <property type="match status" value="1"/>
</dbReference>
<evidence type="ECO:0000256" key="1">
    <source>
        <dbReference type="ARBA" id="ARBA00022676"/>
    </source>
</evidence>
<evidence type="ECO:0000256" key="2">
    <source>
        <dbReference type="ARBA" id="ARBA00022679"/>
    </source>
</evidence>
<proteinExistence type="predicted"/>
<evidence type="ECO:0000313" key="5">
    <source>
        <dbReference type="Proteomes" id="UP000054314"/>
    </source>
</evidence>
<accession>A0A0A0C3M6</accession>
<reference evidence="4 5" key="1">
    <citation type="submission" date="2013-08" db="EMBL/GenBank/DDBJ databases">
        <title>Genome sequencing of Cellulomonas bogoriensis 69B4.</title>
        <authorList>
            <person name="Chen F."/>
            <person name="Li Y."/>
            <person name="Wang G."/>
        </authorList>
    </citation>
    <scope>NUCLEOTIDE SEQUENCE [LARGE SCALE GENOMIC DNA]</scope>
    <source>
        <strain evidence="4 5">69B4</strain>
    </source>
</reference>
<dbReference type="CDD" id="cd00761">
    <property type="entry name" value="Glyco_tranf_GTA_type"/>
    <property type="match status" value="1"/>
</dbReference>
<dbReference type="SUPFAM" id="SSF53448">
    <property type="entry name" value="Nucleotide-diphospho-sugar transferases"/>
    <property type="match status" value="1"/>
</dbReference>
<dbReference type="GO" id="GO:0016757">
    <property type="term" value="F:glycosyltransferase activity"/>
    <property type="evidence" value="ECO:0007669"/>
    <property type="project" value="UniProtKB-KW"/>
</dbReference>
<organism evidence="4 5">
    <name type="scientific">Cellulomonas bogoriensis 69B4 = DSM 16987</name>
    <dbReference type="NCBI Taxonomy" id="1386082"/>
    <lineage>
        <taxon>Bacteria</taxon>
        <taxon>Bacillati</taxon>
        <taxon>Actinomycetota</taxon>
        <taxon>Actinomycetes</taxon>
        <taxon>Micrococcales</taxon>
        <taxon>Cellulomonadaceae</taxon>
        <taxon>Cellulomonas</taxon>
    </lineage>
</organism>
<feature type="domain" description="Glycosyltransferase 2-like" evidence="3">
    <location>
        <begin position="4"/>
        <end position="130"/>
    </location>
</feature>
<evidence type="ECO:0000313" key="4">
    <source>
        <dbReference type="EMBL" id="KGM13984.1"/>
    </source>
</evidence>
<dbReference type="Gene3D" id="3.90.550.10">
    <property type="entry name" value="Spore Coat Polysaccharide Biosynthesis Protein SpsA, Chain A"/>
    <property type="match status" value="1"/>
</dbReference>